<dbReference type="Proteomes" id="UP001221757">
    <property type="component" value="Unassembled WGS sequence"/>
</dbReference>
<dbReference type="EMBL" id="JARKIE010000088">
    <property type="protein sequence ID" value="KAJ7687359.1"/>
    <property type="molecule type" value="Genomic_DNA"/>
</dbReference>
<gene>
    <name evidence="1" type="ORF">B0H17DRAFT_1136277</name>
</gene>
<sequence>MVIFHSRVRHRRNETTRNVFLTTCWAQWIGLGLQKKSWTDEDRRQDFAAAALFCVMPYHAGGAAQLMRHSTRDWIRRDSRRLVHRRPRLLDASSGLLTSFLSVPYAPTPPHDPFARKIFSSRQHLPADFWSRRNPPEAGSSLWWISPTIVES</sequence>
<evidence type="ECO:0000313" key="1">
    <source>
        <dbReference type="EMBL" id="KAJ7687359.1"/>
    </source>
</evidence>
<proteinExistence type="predicted"/>
<reference evidence="1" key="1">
    <citation type="submission" date="2023-03" db="EMBL/GenBank/DDBJ databases">
        <title>Massive genome expansion in bonnet fungi (Mycena s.s.) driven by repeated elements and novel gene families across ecological guilds.</title>
        <authorList>
            <consortium name="Lawrence Berkeley National Laboratory"/>
            <person name="Harder C.B."/>
            <person name="Miyauchi S."/>
            <person name="Viragh M."/>
            <person name="Kuo A."/>
            <person name="Thoen E."/>
            <person name="Andreopoulos B."/>
            <person name="Lu D."/>
            <person name="Skrede I."/>
            <person name="Drula E."/>
            <person name="Henrissat B."/>
            <person name="Morin E."/>
            <person name="Kohler A."/>
            <person name="Barry K."/>
            <person name="LaButti K."/>
            <person name="Morin E."/>
            <person name="Salamov A."/>
            <person name="Lipzen A."/>
            <person name="Mereny Z."/>
            <person name="Hegedus B."/>
            <person name="Baldrian P."/>
            <person name="Stursova M."/>
            <person name="Weitz H."/>
            <person name="Taylor A."/>
            <person name="Grigoriev I.V."/>
            <person name="Nagy L.G."/>
            <person name="Martin F."/>
            <person name="Kauserud H."/>
        </authorList>
    </citation>
    <scope>NUCLEOTIDE SEQUENCE</scope>
    <source>
        <strain evidence="1">CBHHK067</strain>
    </source>
</reference>
<keyword evidence="2" id="KW-1185">Reference proteome</keyword>
<evidence type="ECO:0000313" key="2">
    <source>
        <dbReference type="Proteomes" id="UP001221757"/>
    </source>
</evidence>
<dbReference type="AlphaFoldDB" id="A0AAD7DBC3"/>
<name>A0AAD7DBC3_MYCRO</name>
<protein>
    <submittedName>
        <fullName evidence="1">Uncharacterized protein</fullName>
    </submittedName>
</protein>
<accession>A0AAD7DBC3</accession>
<organism evidence="1 2">
    <name type="scientific">Mycena rosella</name>
    <name type="common">Pink bonnet</name>
    <name type="synonym">Agaricus rosellus</name>
    <dbReference type="NCBI Taxonomy" id="1033263"/>
    <lineage>
        <taxon>Eukaryota</taxon>
        <taxon>Fungi</taxon>
        <taxon>Dikarya</taxon>
        <taxon>Basidiomycota</taxon>
        <taxon>Agaricomycotina</taxon>
        <taxon>Agaricomycetes</taxon>
        <taxon>Agaricomycetidae</taxon>
        <taxon>Agaricales</taxon>
        <taxon>Marasmiineae</taxon>
        <taxon>Mycenaceae</taxon>
        <taxon>Mycena</taxon>
    </lineage>
</organism>
<comment type="caution">
    <text evidence="1">The sequence shown here is derived from an EMBL/GenBank/DDBJ whole genome shotgun (WGS) entry which is preliminary data.</text>
</comment>